<protein>
    <submittedName>
        <fullName evidence="4">Glycoside hydrolase family 16 protein</fullName>
    </submittedName>
</protein>
<evidence type="ECO:0000256" key="1">
    <source>
        <dbReference type="ARBA" id="ARBA00006865"/>
    </source>
</evidence>
<dbReference type="RefSeq" id="WP_187466743.1">
    <property type="nucleotide sequence ID" value="NZ_JACSIT010000100.1"/>
</dbReference>
<dbReference type="Gene3D" id="2.60.120.200">
    <property type="match status" value="1"/>
</dbReference>
<feature type="domain" description="GH16" evidence="3">
    <location>
        <begin position="53"/>
        <end position="287"/>
    </location>
</feature>
<dbReference type="EMBL" id="JACSIT010000100">
    <property type="protein sequence ID" value="MBC6994678.1"/>
    <property type="molecule type" value="Genomic_DNA"/>
</dbReference>
<evidence type="ECO:0000259" key="3">
    <source>
        <dbReference type="PROSITE" id="PS51762"/>
    </source>
</evidence>
<keyword evidence="4" id="KW-0378">Hydrolase</keyword>
<reference evidence="4" key="1">
    <citation type="submission" date="2020-08" db="EMBL/GenBank/DDBJ databases">
        <title>Lewinella bacteria from marine environments.</title>
        <authorList>
            <person name="Zhong Y."/>
        </authorList>
    </citation>
    <scope>NUCLEOTIDE SEQUENCE</scope>
    <source>
        <strain evidence="4">KCTC 42187</strain>
    </source>
</reference>
<dbReference type="GO" id="GO:0004553">
    <property type="term" value="F:hydrolase activity, hydrolyzing O-glycosyl compounds"/>
    <property type="evidence" value="ECO:0007669"/>
    <property type="project" value="InterPro"/>
</dbReference>
<dbReference type="Pfam" id="PF00722">
    <property type="entry name" value="Glyco_hydro_16"/>
    <property type="match status" value="1"/>
</dbReference>
<dbReference type="SUPFAM" id="SSF49899">
    <property type="entry name" value="Concanavalin A-like lectins/glucanases"/>
    <property type="match status" value="1"/>
</dbReference>
<dbReference type="InterPro" id="IPR013320">
    <property type="entry name" value="ConA-like_dom_sf"/>
</dbReference>
<dbReference type="PANTHER" id="PTHR10963">
    <property type="entry name" value="GLYCOSYL HYDROLASE-RELATED"/>
    <property type="match status" value="1"/>
</dbReference>
<keyword evidence="2" id="KW-0732">Signal</keyword>
<comment type="caution">
    <text evidence="4">The sequence shown here is derived from an EMBL/GenBank/DDBJ whole genome shotgun (WGS) entry which is preliminary data.</text>
</comment>
<evidence type="ECO:0000313" key="5">
    <source>
        <dbReference type="Proteomes" id="UP000650081"/>
    </source>
</evidence>
<dbReference type="Proteomes" id="UP000650081">
    <property type="component" value="Unassembled WGS sequence"/>
</dbReference>
<accession>A0A923T950</accession>
<dbReference type="InterPro" id="IPR000757">
    <property type="entry name" value="Beta-glucanase-like"/>
</dbReference>
<keyword evidence="5" id="KW-1185">Reference proteome</keyword>
<comment type="similarity">
    <text evidence="1">Belongs to the glycosyl hydrolase 16 family.</text>
</comment>
<proteinExistence type="inferred from homology"/>
<feature type="signal peptide" evidence="2">
    <location>
        <begin position="1"/>
        <end position="25"/>
    </location>
</feature>
<dbReference type="GO" id="GO:0005975">
    <property type="term" value="P:carbohydrate metabolic process"/>
    <property type="evidence" value="ECO:0007669"/>
    <property type="project" value="InterPro"/>
</dbReference>
<organism evidence="4 5">
    <name type="scientific">Neolewinella lacunae</name>
    <dbReference type="NCBI Taxonomy" id="1517758"/>
    <lineage>
        <taxon>Bacteria</taxon>
        <taxon>Pseudomonadati</taxon>
        <taxon>Bacteroidota</taxon>
        <taxon>Saprospiria</taxon>
        <taxon>Saprospirales</taxon>
        <taxon>Lewinellaceae</taxon>
        <taxon>Neolewinella</taxon>
    </lineage>
</organism>
<name>A0A923T950_9BACT</name>
<dbReference type="InterPro" id="IPR050546">
    <property type="entry name" value="Glycosyl_Hydrlase_16"/>
</dbReference>
<evidence type="ECO:0000313" key="4">
    <source>
        <dbReference type="EMBL" id="MBC6994678.1"/>
    </source>
</evidence>
<dbReference type="PROSITE" id="PS51762">
    <property type="entry name" value="GH16_2"/>
    <property type="match status" value="1"/>
</dbReference>
<evidence type="ECO:0000256" key="2">
    <source>
        <dbReference type="SAM" id="SignalP"/>
    </source>
</evidence>
<dbReference type="AlphaFoldDB" id="A0A923T950"/>
<dbReference type="CDD" id="cd08023">
    <property type="entry name" value="GH16_laminarinase_like"/>
    <property type="match status" value="1"/>
</dbReference>
<gene>
    <name evidence="4" type="ORF">H9S92_10920</name>
</gene>
<dbReference type="PANTHER" id="PTHR10963:SF55">
    <property type="entry name" value="GLYCOSIDE HYDROLASE FAMILY 16 PROTEIN"/>
    <property type="match status" value="1"/>
</dbReference>
<feature type="chain" id="PRO_5037588429" evidence="2">
    <location>
        <begin position="26"/>
        <end position="287"/>
    </location>
</feature>
<sequence>MIAKLFQFSLLLVAVCLLTTCKNQNTDASSATTSIPAGEGAYVPEGYELVWNDEFDGGPLPDTTRWTYQTGGFGWTAKELQNYLHADPDNVGVEDGLLRITAIAEKSGRNNYTSTRLVSKGKASFTRGYFEVRAKFPRGAGLRSSFWMVGDTVSKMGWPKAGEIDLVEYYGAVPDKVNAAVQTTNNYWSKKNQFGGGVTVPDAQTEFHVYSCTWTEEQIDFAVDGQTYWSYLPGPDPTIEIFPFRWPFYMAATLAVGGIRGPESAGDNTALPASMYLDYVRVYQKPE</sequence>